<feature type="coiled-coil region" evidence="9">
    <location>
        <begin position="390"/>
        <end position="449"/>
    </location>
</feature>
<keyword evidence="8" id="KW-0206">Cytoskeleton</keyword>
<sequence length="864" mass="93713">MAAMATPAHKAVHWNSDSDVGSPSSQFSDDSIVSTSSLQYVNSQLITHGFASTPGISLEGLSKGDMDRTVKCLLGLLAQRVKDMTRTEQLTTELRTLRYDHERMISMHRTASDSAANFEREVNLQKSRLAATTKSLQANEAAHKQTSAELQRTRSALQAVRATHLAELKKKEKEVERMVEKWNKISDSQAKLCATASGLQFNGSANAHAVTPAIQVFGKGRGYLEIALEEAEKAREQLVKENLGLRKMVLKAVNEVQNVVFELNEARGEAPSSNVIAAPTPMTLLDLFPLSPPDFTTTTLSSTLTRLRDTLKTLSSPSPSTSSSVPSQTSVNQNELDKLQRIIERLESELLRSQEVAFQATESRTVSDRFAAAQDDCPSVHHPNGRSEISKDLITARDEERERLDVLRQELEEERRKYTETAIQLGNERVSLEAERTRIKEEKRSWQAKIAELYAGYRTIPLCKGIASEGLSSKIAFALQRFQISVGKGSGTKKTTRISTAKRRSSSLAISQEAEPAFETEVIPPSIMVAAPVPPVMSTTSNTGSLLPTSFVLPPPSPCASLPPPKPALLLSDASILAVPATTNPTPSMSSASPLDLATGSPFPYPVAKPFAPRMIHAYSPVKPSPLSRILMLGNSPGSPTAFNDTLSSRALEALMEIDEFVNDSDSGINGRDNLLETALFPANSKPVSRPDDEEEEQTLAQQLGIPDSPPESSRPESPLREKKLRNNISQRPGVRSKSLALNPTTKTRVAANKPFSGSSNSKSRSSSTVDKSKAKSMGPPPSAKIAKARLGTGQRQTSTLVGGIEKENFTRPSVKASDKEIPEPALNELKSETAFGRGVGGPRRVPLDSAEAPPAAIARRRKL</sequence>
<comment type="caution">
    <text evidence="11">The sequence shown here is derived from an EMBL/GenBank/DDBJ whole genome shotgun (WGS) entry which is preliminary data.</text>
</comment>
<evidence type="ECO:0000256" key="1">
    <source>
        <dbReference type="ARBA" id="ARBA00004282"/>
    </source>
</evidence>
<keyword evidence="6" id="KW-0965">Cell junction</keyword>
<evidence type="ECO:0000256" key="8">
    <source>
        <dbReference type="ARBA" id="ARBA00023212"/>
    </source>
</evidence>
<evidence type="ECO:0000256" key="9">
    <source>
        <dbReference type="SAM" id="Coils"/>
    </source>
</evidence>
<accession>A0A9P5UAI9</accession>
<name>A0A9P5UAI9_9AGAR</name>
<protein>
    <submittedName>
        <fullName evidence="11">Afadin and alpha-actinin-binding-domain-containing protein</fullName>
    </submittedName>
</protein>
<keyword evidence="7 9" id="KW-0175">Coiled coil</keyword>
<evidence type="ECO:0000313" key="11">
    <source>
        <dbReference type="EMBL" id="KAF9072091.1"/>
    </source>
</evidence>
<evidence type="ECO:0000313" key="12">
    <source>
        <dbReference type="Proteomes" id="UP000772434"/>
    </source>
</evidence>
<feature type="coiled-coil region" evidence="9">
    <location>
        <begin position="221"/>
        <end position="248"/>
    </location>
</feature>
<dbReference type="InterPro" id="IPR052300">
    <property type="entry name" value="Adhesion_Centrosome_assoc"/>
</dbReference>
<feature type="compositionally biased region" description="Low complexity" evidence="10">
    <location>
        <begin position="754"/>
        <end position="770"/>
    </location>
</feature>
<reference evidence="11" key="1">
    <citation type="submission" date="2020-11" db="EMBL/GenBank/DDBJ databases">
        <authorList>
            <consortium name="DOE Joint Genome Institute"/>
            <person name="Ahrendt S."/>
            <person name="Riley R."/>
            <person name="Andreopoulos W."/>
            <person name="Labutti K."/>
            <person name="Pangilinan J."/>
            <person name="Ruiz-Duenas F.J."/>
            <person name="Barrasa J.M."/>
            <person name="Sanchez-Garcia M."/>
            <person name="Camarero S."/>
            <person name="Miyauchi S."/>
            <person name="Serrano A."/>
            <person name="Linde D."/>
            <person name="Babiker R."/>
            <person name="Drula E."/>
            <person name="Ayuso-Fernandez I."/>
            <person name="Pacheco R."/>
            <person name="Padilla G."/>
            <person name="Ferreira P."/>
            <person name="Barriuso J."/>
            <person name="Kellner H."/>
            <person name="Castanera R."/>
            <person name="Alfaro M."/>
            <person name="Ramirez L."/>
            <person name="Pisabarro A.G."/>
            <person name="Kuo A."/>
            <person name="Tritt A."/>
            <person name="Lipzen A."/>
            <person name="He G."/>
            <person name="Yan M."/>
            <person name="Ng V."/>
            <person name="Cullen D."/>
            <person name="Martin F."/>
            <person name="Rosso M.-N."/>
            <person name="Henrissat B."/>
            <person name="Hibbett D."/>
            <person name="Martinez A.T."/>
            <person name="Grigoriev I.V."/>
        </authorList>
    </citation>
    <scope>NUCLEOTIDE SEQUENCE</scope>
    <source>
        <strain evidence="11">AH 40177</strain>
    </source>
</reference>
<evidence type="ECO:0000256" key="4">
    <source>
        <dbReference type="ARBA" id="ARBA00022490"/>
    </source>
</evidence>
<organism evidence="11 12">
    <name type="scientific">Rhodocollybia butyracea</name>
    <dbReference type="NCBI Taxonomy" id="206335"/>
    <lineage>
        <taxon>Eukaryota</taxon>
        <taxon>Fungi</taxon>
        <taxon>Dikarya</taxon>
        <taxon>Basidiomycota</taxon>
        <taxon>Agaricomycotina</taxon>
        <taxon>Agaricomycetes</taxon>
        <taxon>Agaricomycetidae</taxon>
        <taxon>Agaricales</taxon>
        <taxon>Marasmiineae</taxon>
        <taxon>Omphalotaceae</taxon>
        <taxon>Rhodocollybia</taxon>
    </lineage>
</organism>
<dbReference type="InterPro" id="IPR021622">
    <property type="entry name" value="Afadin/alpha-actinin-bd"/>
</dbReference>
<evidence type="ECO:0000256" key="7">
    <source>
        <dbReference type="ARBA" id="ARBA00023054"/>
    </source>
</evidence>
<evidence type="ECO:0000256" key="10">
    <source>
        <dbReference type="SAM" id="MobiDB-lite"/>
    </source>
</evidence>
<keyword evidence="5" id="KW-0130">Cell adhesion</keyword>
<dbReference type="Proteomes" id="UP000772434">
    <property type="component" value="Unassembled WGS sequence"/>
</dbReference>
<dbReference type="GO" id="GO:0035735">
    <property type="term" value="P:intraciliary transport involved in cilium assembly"/>
    <property type="evidence" value="ECO:0007669"/>
    <property type="project" value="TreeGrafter"/>
</dbReference>
<dbReference type="GO" id="GO:0007155">
    <property type="term" value="P:cell adhesion"/>
    <property type="evidence" value="ECO:0007669"/>
    <property type="project" value="UniProtKB-KW"/>
</dbReference>
<gene>
    <name evidence="11" type="ORF">BDP27DRAFT_1321055</name>
</gene>
<keyword evidence="12" id="KW-1185">Reference proteome</keyword>
<comment type="similarity">
    <text evidence="3">Belongs to the ADIP family.</text>
</comment>
<dbReference type="GO" id="GO:0036064">
    <property type="term" value="C:ciliary basal body"/>
    <property type="evidence" value="ECO:0007669"/>
    <property type="project" value="TreeGrafter"/>
</dbReference>
<evidence type="ECO:0000256" key="6">
    <source>
        <dbReference type="ARBA" id="ARBA00022949"/>
    </source>
</evidence>
<dbReference type="PANTHER" id="PTHR46507:SF4">
    <property type="entry name" value="SSX FAMILY MEMBER 2 INTERACTING PROTEIN"/>
    <property type="match status" value="1"/>
</dbReference>
<feature type="region of interest" description="Disordered" evidence="10">
    <location>
        <begin position="312"/>
        <end position="333"/>
    </location>
</feature>
<feature type="region of interest" description="Disordered" evidence="10">
    <location>
        <begin position="682"/>
        <end position="864"/>
    </location>
</feature>
<dbReference type="OrthoDB" id="312015at2759"/>
<keyword evidence="4" id="KW-0963">Cytoplasm</keyword>
<dbReference type="PANTHER" id="PTHR46507">
    <property type="entry name" value="AFADIN- AND ALPHA-ACTININ-BINDING PROTEIN"/>
    <property type="match status" value="1"/>
</dbReference>
<evidence type="ECO:0000256" key="5">
    <source>
        <dbReference type="ARBA" id="ARBA00022889"/>
    </source>
</evidence>
<proteinExistence type="inferred from homology"/>
<evidence type="ECO:0000256" key="2">
    <source>
        <dbReference type="ARBA" id="ARBA00004300"/>
    </source>
</evidence>
<dbReference type="EMBL" id="JADNRY010000027">
    <property type="protein sequence ID" value="KAF9072091.1"/>
    <property type="molecule type" value="Genomic_DNA"/>
</dbReference>
<evidence type="ECO:0000256" key="3">
    <source>
        <dbReference type="ARBA" id="ARBA00009291"/>
    </source>
</evidence>
<comment type="subcellular location">
    <subcellularLocation>
        <location evidence="1">Cell junction</location>
    </subcellularLocation>
    <subcellularLocation>
        <location evidence="2">Cytoplasm</location>
        <location evidence="2">Cytoskeleton</location>
        <location evidence="2">Microtubule organizing center</location>
        <location evidence="2">Centrosome</location>
    </subcellularLocation>
</comment>
<dbReference type="AlphaFoldDB" id="A0A9P5UAI9"/>
<dbReference type="Pfam" id="PF11559">
    <property type="entry name" value="ADIP"/>
    <property type="match status" value="1"/>
</dbReference>
<feature type="compositionally biased region" description="Polar residues" evidence="10">
    <location>
        <begin position="15"/>
        <end position="28"/>
    </location>
</feature>
<feature type="region of interest" description="Disordered" evidence="10">
    <location>
        <begin position="1"/>
        <end position="28"/>
    </location>
</feature>